<dbReference type="CTD" id="20215331"/>
<evidence type="ECO:0000256" key="2">
    <source>
        <dbReference type="ARBA" id="ARBA00010794"/>
    </source>
</evidence>
<keyword evidence="8 10" id="KW-1133">Transmembrane helix</keyword>
<evidence type="ECO:0000256" key="8">
    <source>
        <dbReference type="ARBA" id="ARBA00022989"/>
    </source>
</evidence>
<reference evidence="12" key="3">
    <citation type="submission" date="2015-06" db="UniProtKB">
        <authorList>
            <consortium name="EnsemblMetazoa"/>
        </authorList>
    </citation>
    <scope>IDENTIFICATION</scope>
</reference>
<dbReference type="EC" id="2.7.1.108" evidence="3"/>
<reference evidence="11 13" key="2">
    <citation type="journal article" date="2013" name="Nature">
        <title>Insights into bilaterian evolution from three spiralian genomes.</title>
        <authorList>
            <person name="Simakov O."/>
            <person name="Marletaz F."/>
            <person name="Cho S.J."/>
            <person name="Edsinger-Gonzales E."/>
            <person name="Havlak P."/>
            <person name="Hellsten U."/>
            <person name="Kuo D.H."/>
            <person name="Larsson T."/>
            <person name="Lv J."/>
            <person name="Arendt D."/>
            <person name="Savage R."/>
            <person name="Osoegawa K."/>
            <person name="de Jong P."/>
            <person name="Grimwood J."/>
            <person name="Chapman J.A."/>
            <person name="Shapiro H."/>
            <person name="Aerts A."/>
            <person name="Otillar R.P."/>
            <person name="Terry A.Y."/>
            <person name="Boore J.L."/>
            <person name="Grigoriev I.V."/>
            <person name="Lindberg D.R."/>
            <person name="Seaver E.C."/>
            <person name="Weisblat D.A."/>
            <person name="Putnam N.H."/>
            <person name="Rokhsar D.S."/>
        </authorList>
    </citation>
    <scope>NUCLEOTIDE SEQUENCE</scope>
</reference>
<feature type="transmembrane region" description="Helical" evidence="10">
    <location>
        <begin position="7"/>
        <end position="26"/>
    </location>
</feature>
<evidence type="ECO:0000313" key="11">
    <source>
        <dbReference type="EMBL" id="ESO07423.1"/>
    </source>
</evidence>
<evidence type="ECO:0000256" key="1">
    <source>
        <dbReference type="ARBA" id="ARBA00004477"/>
    </source>
</evidence>
<evidence type="ECO:0000256" key="6">
    <source>
        <dbReference type="ARBA" id="ARBA00022777"/>
    </source>
</evidence>
<comment type="similarity">
    <text evidence="2">Belongs to the polyprenol kinase family.</text>
</comment>
<dbReference type="EMBL" id="AMQM01003675">
    <property type="status" value="NOT_ANNOTATED_CDS"/>
    <property type="molecule type" value="Genomic_DNA"/>
</dbReference>
<evidence type="ECO:0000313" key="12">
    <source>
        <dbReference type="EnsemblMetazoa" id="HelroP76716"/>
    </source>
</evidence>
<accession>T1G2N3</accession>
<proteinExistence type="inferred from homology"/>
<dbReference type="EMBL" id="KB096222">
    <property type="protein sequence ID" value="ESO07423.1"/>
    <property type="molecule type" value="Genomic_DNA"/>
</dbReference>
<keyword evidence="5 10" id="KW-0812">Transmembrane</keyword>
<keyword evidence="7" id="KW-0256">Endoplasmic reticulum</keyword>
<dbReference type="AlphaFoldDB" id="T1G2N3"/>
<dbReference type="GO" id="GO:0004168">
    <property type="term" value="F:dolichol kinase activity"/>
    <property type="evidence" value="ECO:0007669"/>
    <property type="project" value="UniProtKB-EC"/>
</dbReference>
<dbReference type="eggNOG" id="KOG2468">
    <property type="taxonomic scope" value="Eukaryota"/>
</dbReference>
<evidence type="ECO:0000256" key="9">
    <source>
        <dbReference type="ARBA" id="ARBA00023136"/>
    </source>
</evidence>
<keyword evidence="13" id="KW-1185">Reference proteome</keyword>
<keyword evidence="9 10" id="KW-0472">Membrane</keyword>
<reference evidence="13" key="1">
    <citation type="submission" date="2012-12" db="EMBL/GenBank/DDBJ databases">
        <authorList>
            <person name="Hellsten U."/>
            <person name="Grimwood J."/>
            <person name="Chapman J.A."/>
            <person name="Shapiro H."/>
            <person name="Aerts A."/>
            <person name="Otillar R.P."/>
            <person name="Terry A.Y."/>
            <person name="Boore J.L."/>
            <person name="Simakov O."/>
            <person name="Marletaz F."/>
            <person name="Cho S.-J."/>
            <person name="Edsinger-Gonzales E."/>
            <person name="Havlak P."/>
            <person name="Kuo D.-H."/>
            <person name="Larsson T."/>
            <person name="Lv J."/>
            <person name="Arendt D."/>
            <person name="Savage R."/>
            <person name="Osoegawa K."/>
            <person name="de Jong P."/>
            <person name="Lindberg D.R."/>
            <person name="Seaver E.C."/>
            <person name="Weisblat D.A."/>
            <person name="Putnam N.H."/>
            <person name="Grigoriev I.V."/>
            <person name="Rokhsar D.S."/>
        </authorList>
    </citation>
    <scope>NUCLEOTIDE SEQUENCE</scope>
</reference>
<feature type="transmembrane region" description="Helical" evidence="10">
    <location>
        <begin position="32"/>
        <end position="51"/>
    </location>
</feature>
<gene>
    <name evidence="12" type="primary">20215331</name>
    <name evidence="11" type="ORF">HELRODRAFT_76716</name>
</gene>
<evidence type="ECO:0000256" key="7">
    <source>
        <dbReference type="ARBA" id="ARBA00022824"/>
    </source>
</evidence>
<dbReference type="EnsemblMetazoa" id="HelroT76716">
    <property type="protein sequence ID" value="HelroP76716"/>
    <property type="gene ID" value="HelroG76716"/>
</dbReference>
<evidence type="ECO:0000256" key="4">
    <source>
        <dbReference type="ARBA" id="ARBA00022679"/>
    </source>
</evidence>
<dbReference type="PANTHER" id="PTHR13205:SF15">
    <property type="entry name" value="DOLICHOL KINASE"/>
    <property type="match status" value="1"/>
</dbReference>
<organism evidence="12 13">
    <name type="scientific">Helobdella robusta</name>
    <name type="common">Californian leech</name>
    <dbReference type="NCBI Taxonomy" id="6412"/>
    <lineage>
        <taxon>Eukaryota</taxon>
        <taxon>Metazoa</taxon>
        <taxon>Spiralia</taxon>
        <taxon>Lophotrochozoa</taxon>
        <taxon>Annelida</taxon>
        <taxon>Clitellata</taxon>
        <taxon>Hirudinea</taxon>
        <taxon>Rhynchobdellida</taxon>
        <taxon>Glossiphoniidae</taxon>
        <taxon>Helobdella</taxon>
    </lineage>
</organism>
<dbReference type="HOGENOM" id="CLU_027611_0_0_1"/>
<protein>
    <recommendedName>
        <fullName evidence="3">dolichol kinase</fullName>
        <ecNumber evidence="3">2.7.1.108</ecNumber>
    </recommendedName>
</protein>
<dbReference type="PANTHER" id="PTHR13205">
    <property type="entry name" value="TRANSMEMBRANE PROTEIN 15-RELATED"/>
    <property type="match status" value="1"/>
</dbReference>
<feature type="transmembrane region" description="Helical" evidence="10">
    <location>
        <begin position="72"/>
        <end position="91"/>
    </location>
</feature>
<dbReference type="OMA" id="NEHLLIF"/>
<dbReference type="GO" id="GO:0005789">
    <property type="term" value="C:endoplasmic reticulum membrane"/>
    <property type="evidence" value="ECO:0007669"/>
    <property type="project" value="UniProtKB-SubCell"/>
</dbReference>
<dbReference type="InParanoid" id="T1G2N3"/>
<feature type="transmembrane region" description="Helical" evidence="10">
    <location>
        <begin position="103"/>
        <end position="121"/>
    </location>
</feature>
<keyword evidence="6" id="KW-0418">Kinase</keyword>
<dbReference type="STRING" id="6412.T1G2N3"/>
<evidence type="ECO:0000313" key="13">
    <source>
        <dbReference type="Proteomes" id="UP000015101"/>
    </source>
</evidence>
<dbReference type="GeneID" id="20215331"/>
<dbReference type="OrthoDB" id="377083at2759"/>
<keyword evidence="4" id="KW-0808">Transferase</keyword>
<dbReference type="InterPro" id="IPR032974">
    <property type="entry name" value="Polypren_kinase"/>
</dbReference>
<evidence type="ECO:0000256" key="5">
    <source>
        <dbReference type="ARBA" id="ARBA00022692"/>
    </source>
</evidence>
<sequence>MQRVTRVRKLFHLLMVLIFLPGLYFNKQLLCLASVCALVLFLVVEAARILRVPPFYQPIGRLYRDFLDSRDSGLVVLTHIYLLIGCSGPLWTSIGQPDLNDLFPLAGIISVGVGDTMASFVGSKYGRLKWKYSDKSVEGTVACACSQLIFIFLLNKFGIISLVGVANGKIVAAVVLTSLLEAFTDQIDNLILPLFMYLLLLI</sequence>
<comment type="subcellular location">
    <subcellularLocation>
        <location evidence="1">Endoplasmic reticulum membrane</location>
        <topology evidence="1">Multi-pass membrane protein</topology>
    </subcellularLocation>
</comment>
<name>T1G2N3_HELRO</name>
<dbReference type="RefSeq" id="XP_009014801.1">
    <property type="nucleotide sequence ID" value="XM_009016553.1"/>
</dbReference>
<dbReference type="Proteomes" id="UP000015101">
    <property type="component" value="Unassembled WGS sequence"/>
</dbReference>
<evidence type="ECO:0000256" key="3">
    <source>
        <dbReference type="ARBA" id="ARBA00012132"/>
    </source>
</evidence>
<evidence type="ECO:0000256" key="10">
    <source>
        <dbReference type="SAM" id="Phobius"/>
    </source>
</evidence>
<dbReference type="KEGG" id="hro:HELRODRAFT_76716"/>